<dbReference type="Proteomes" id="UP000014500">
    <property type="component" value="Unassembled WGS sequence"/>
</dbReference>
<dbReference type="Pfam" id="PF00106">
    <property type="entry name" value="adh_short"/>
    <property type="match status" value="1"/>
</dbReference>
<dbReference type="FunFam" id="3.40.50.720:FF:000173">
    <property type="entry name" value="3-oxoacyl-[acyl-carrier protein] reductase"/>
    <property type="match status" value="1"/>
</dbReference>
<dbReference type="OMA" id="CQKHMVD"/>
<keyword evidence="8" id="KW-1185">Reference proteome</keyword>
<accession>T1J350</accession>
<evidence type="ECO:0000256" key="1">
    <source>
        <dbReference type="ARBA" id="ARBA00005194"/>
    </source>
</evidence>
<dbReference type="PANTHER" id="PTHR42760">
    <property type="entry name" value="SHORT-CHAIN DEHYDROGENASES/REDUCTASES FAMILY MEMBER"/>
    <property type="match status" value="1"/>
</dbReference>
<comment type="similarity">
    <text evidence="2 6">Belongs to the short-chain dehydrogenases/reductases (SDR) family.</text>
</comment>
<evidence type="ECO:0000256" key="2">
    <source>
        <dbReference type="ARBA" id="ARBA00006484"/>
    </source>
</evidence>
<protein>
    <recommendedName>
        <fullName evidence="5">3-ketoacyl-[acyl-carrier-protein] reductase beta subunit</fullName>
    </recommendedName>
    <alternativeName>
        <fullName evidence="4">Quinone reductase CBR4</fullName>
    </alternativeName>
</protein>
<evidence type="ECO:0000256" key="5">
    <source>
        <dbReference type="ARBA" id="ARBA00041707"/>
    </source>
</evidence>
<dbReference type="eggNOG" id="KOG1200">
    <property type="taxonomic scope" value="Eukaryota"/>
</dbReference>
<dbReference type="PhylomeDB" id="T1J350"/>
<dbReference type="InterPro" id="IPR020904">
    <property type="entry name" value="Sc_DH/Rdtase_CS"/>
</dbReference>
<dbReference type="STRING" id="126957.T1J350"/>
<reference evidence="8" key="1">
    <citation type="submission" date="2011-05" db="EMBL/GenBank/DDBJ databases">
        <authorList>
            <person name="Richards S.R."/>
            <person name="Qu J."/>
            <person name="Jiang H."/>
            <person name="Jhangiani S.N."/>
            <person name="Agravi P."/>
            <person name="Goodspeed R."/>
            <person name="Gross S."/>
            <person name="Mandapat C."/>
            <person name="Jackson L."/>
            <person name="Mathew T."/>
            <person name="Pu L."/>
            <person name="Thornton R."/>
            <person name="Saada N."/>
            <person name="Wilczek-Boney K.B."/>
            <person name="Lee S."/>
            <person name="Kovar C."/>
            <person name="Wu Y."/>
            <person name="Scherer S.E."/>
            <person name="Worley K.C."/>
            <person name="Muzny D.M."/>
            <person name="Gibbs R."/>
        </authorList>
    </citation>
    <scope>NUCLEOTIDE SEQUENCE</scope>
    <source>
        <strain evidence="8">Brora</strain>
    </source>
</reference>
<comment type="pathway">
    <text evidence="1">Lipid metabolism; fatty acid biosynthesis.</text>
</comment>
<evidence type="ECO:0000313" key="8">
    <source>
        <dbReference type="Proteomes" id="UP000014500"/>
    </source>
</evidence>
<dbReference type="EnsemblMetazoa" id="SMAR008008-RA">
    <property type="protein sequence ID" value="SMAR008008-PA"/>
    <property type="gene ID" value="SMAR008008"/>
</dbReference>
<dbReference type="SUPFAM" id="SSF51735">
    <property type="entry name" value="NAD(P)-binding Rossmann-fold domains"/>
    <property type="match status" value="1"/>
</dbReference>
<organism evidence="7 8">
    <name type="scientific">Strigamia maritima</name>
    <name type="common">European centipede</name>
    <name type="synonym">Geophilus maritimus</name>
    <dbReference type="NCBI Taxonomy" id="126957"/>
    <lineage>
        <taxon>Eukaryota</taxon>
        <taxon>Metazoa</taxon>
        <taxon>Ecdysozoa</taxon>
        <taxon>Arthropoda</taxon>
        <taxon>Myriapoda</taxon>
        <taxon>Chilopoda</taxon>
        <taxon>Pleurostigmophora</taxon>
        <taxon>Geophilomorpha</taxon>
        <taxon>Linotaeniidae</taxon>
        <taxon>Strigamia</taxon>
    </lineage>
</organism>
<evidence type="ECO:0000256" key="6">
    <source>
        <dbReference type="RuleBase" id="RU000363"/>
    </source>
</evidence>
<dbReference type="GO" id="GO:0006633">
    <property type="term" value="P:fatty acid biosynthetic process"/>
    <property type="evidence" value="ECO:0007669"/>
    <property type="project" value="TreeGrafter"/>
</dbReference>
<dbReference type="PRINTS" id="PR00080">
    <property type="entry name" value="SDRFAMILY"/>
</dbReference>
<dbReference type="HOGENOM" id="CLU_010194_1_3_1"/>
<dbReference type="GO" id="GO:0016616">
    <property type="term" value="F:oxidoreductase activity, acting on the CH-OH group of donors, NAD or NADP as acceptor"/>
    <property type="evidence" value="ECO:0007669"/>
    <property type="project" value="TreeGrafter"/>
</dbReference>
<proteinExistence type="inferred from homology"/>
<evidence type="ECO:0000313" key="7">
    <source>
        <dbReference type="EnsemblMetazoa" id="SMAR008008-PA"/>
    </source>
</evidence>
<dbReference type="InterPro" id="IPR036291">
    <property type="entry name" value="NAD(P)-bd_dom_sf"/>
</dbReference>
<evidence type="ECO:0000256" key="4">
    <source>
        <dbReference type="ARBA" id="ARBA00041580"/>
    </source>
</evidence>
<dbReference type="GO" id="GO:0048038">
    <property type="term" value="F:quinone binding"/>
    <property type="evidence" value="ECO:0007669"/>
    <property type="project" value="TreeGrafter"/>
</dbReference>
<sequence>MVTVVFGGTGGIGRAIAENFLSTGHKVAILSRTANKLDEAQSYFAEKYSKTSILGLPCDIVNESAVQDSFKTIEAQLGPINVLVNAAGINENSLLIKSNTSSIKSMLDTNLIGPIVTCKHSLKFMLPRKNGCIINIGSVVGVKGNVGQSGYSASKSGLIGFTKSLAKEVGSRGIRVNLIAPGFITTDMTKGENEAKMVEMSLLKRIGVPQDVAMAAQMLSKSNYITGAVIYVDGGLHLNF</sequence>
<dbReference type="EMBL" id="JH431820">
    <property type="status" value="NOT_ANNOTATED_CDS"/>
    <property type="molecule type" value="Genomic_DNA"/>
</dbReference>
<dbReference type="PROSITE" id="PS00061">
    <property type="entry name" value="ADH_SHORT"/>
    <property type="match status" value="1"/>
</dbReference>
<dbReference type="InterPro" id="IPR002347">
    <property type="entry name" value="SDR_fam"/>
</dbReference>
<evidence type="ECO:0000256" key="3">
    <source>
        <dbReference type="ARBA" id="ARBA00023002"/>
    </source>
</evidence>
<reference evidence="7" key="2">
    <citation type="submission" date="2015-02" db="UniProtKB">
        <authorList>
            <consortium name="EnsemblMetazoa"/>
        </authorList>
    </citation>
    <scope>IDENTIFICATION</scope>
</reference>
<name>T1J350_STRMM</name>
<dbReference type="Gene3D" id="3.40.50.720">
    <property type="entry name" value="NAD(P)-binding Rossmann-like Domain"/>
    <property type="match status" value="1"/>
</dbReference>
<dbReference type="PRINTS" id="PR00081">
    <property type="entry name" value="GDHRDH"/>
</dbReference>
<dbReference type="AlphaFoldDB" id="T1J350"/>
<keyword evidence="3" id="KW-0560">Oxidoreductase</keyword>
<dbReference type="PANTHER" id="PTHR42760:SF133">
    <property type="entry name" value="3-OXOACYL-[ACYL-CARRIER-PROTEIN] REDUCTASE"/>
    <property type="match status" value="1"/>
</dbReference>